<feature type="compositionally biased region" description="Polar residues" evidence="1">
    <location>
        <begin position="739"/>
        <end position="750"/>
    </location>
</feature>
<dbReference type="RefSeq" id="XP_008075054.1">
    <property type="nucleotide sequence ID" value="XM_008076863.1"/>
</dbReference>
<dbReference type="EMBL" id="GL877444">
    <property type="protein sequence ID" value="ELA46449.2"/>
    <property type="molecule type" value="Genomic_DNA"/>
</dbReference>
<feature type="region of interest" description="Disordered" evidence="1">
    <location>
        <begin position="403"/>
        <end position="453"/>
    </location>
</feature>
<evidence type="ECO:0000313" key="3">
    <source>
        <dbReference type="Proteomes" id="UP000011081"/>
    </source>
</evidence>
<gene>
    <name evidence="2" type="ORF">VCUG_02044</name>
</gene>
<dbReference type="GeneID" id="19879912"/>
<dbReference type="OrthoDB" id="6022762at2759"/>
<feature type="region of interest" description="Disordered" evidence="1">
    <location>
        <begin position="739"/>
        <end position="780"/>
    </location>
</feature>
<proteinExistence type="predicted"/>
<dbReference type="VEuPathDB" id="MicrosporidiaDB:VCUG_02044"/>
<accession>L2GS51</accession>
<dbReference type="AlphaFoldDB" id="L2GS51"/>
<dbReference type="STRING" id="948595.L2GS51"/>
<feature type="compositionally biased region" description="Basic and acidic residues" evidence="1">
    <location>
        <begin position="757"/>
        <end position="769"/>
    </location>
</feature>
<keyword evidence="3" id="KW-1185">Reference proteome</keyword>
<organism evidence="2 3">
    <name type="scientific">Vavraia culicis (isolate floridensis)</name>
    <name type="common">Microsporidian parasite</name>
    <dbReference type="NCBI Taxonomy" id="948595"/>
    <lineage>
        <taxon>Eukaryota</taxon>
        <taxon>Fungi</taxon>
        <taxon>Fungi incertae sedis</taxon>
        <taxon>Microsporidia</taxon>
        <taxon>Pleistophoridae</taxon>
        <taxon>Vavraia</taxon>
    </lineage>
</organism>
<reference evidence="3" key="1">
    <citation type="submission" date="2011-03" db="EMBL/GenBank/DDBJ databases">
        <title>The genome sequence of Vavraia culicis strain floridensis.</title>
        <authorList>
            <consortium name="The Broad Institute Genome Sequencing Platform"/>
            <person name="Cuomo C."/>
            <person name="Becnel J."/>
            <person name="Sanscrainte N."/>
            <person name="Young S.K."/>
            <person name="Zeng Q."/>
            <person name="Gargeya S."/>
            <person name="Fitzgerald M."/>
            <person name="Haas B."/>
            <person name="Abouelleil A."/>
            <person name="Alvarado L."/>
            <person name="Arachchi H.M."/>
            <person name="Berlin A."/>
            <person name="Chapman S.B."/>
            <person name="Gearin G."/>
            <person name="Goldberg J."/>
            <person name="Griggs A."/>
            <person name="Gujja S."/>
            <person name="Hansen M."/>
            <person name="Heiman D."/>
            <person name="Howarth C."/>
            <person name="Larimer J."/>
            <person name="Lui A."/>
            <person name="MacDonald P.J.P."/>
            <person name="McCowen C."/>
            <person name="Montmayeur A."/>
            <person name="Murphy C."/>
            <person name="Neiman D."/>
            <person name="Pearson M."/>
            <person name="Priest M."/>
            <person name="Roberts A."/>
            <person name="Saif S."/>
            <person name="Shea T."/>
            <person name="Sisk P."/>
            <person name="Stolte C."/>
            <person name="Sykes S."/>
            <person name="Wortman J."/>
            <person name="Nusbaum C."/>
            <person name="Birren B."/>
        </authorList>
    </citation>
    <scope>NUCLEOTIDE SEQUENCE [LARGE SCALE GENOMIC DNA]</scope>
    <source>
        <strain evidence="3">floridensis</strain>
    </source>
</reference>
<sequence length="780" mass="88912">MLLFISATLYCTATRAPFIRSCTSLSATPLAAMHRHKSISTFFSYPSTMRIKVKLTSNKLHLNAHTLPFPTAQKLIDTFNAHKLHPFVKDMVSVVHLTYAHKHVTIRREDVKKEDMEVNLALDAKIRRKYVPFIKYERNTMFKRIEEVRAMREKEMDTVYSGMVGHANLIRSVKGRMGNVYVSLVALMDDKCVRLVYRQGTVEDTYVGGFKRVMSVKMQDLKAIFENFTRFYNWKDVREHMKGEAKHVTEDVMRKTPGSGNAPAEFGELRSGEAVCAPLALTPGLGAHHSGGMGMPLPARQTVPAGAYTPAAQFSSPGQPTLTATYGAGVPPNYMSATPGFARVSPSPLKPYDILESHRSEMLKMLNVEKNEAKRKEIYRNLEILEMKRREMFRMADMRRRNYSEPVTTQPVETAKKEPKMTSSTQRTRIRVKERGEHGKDKTNQESRNEPIDQRHGLLVQKGVIMKEGGKSMENEYDEMKRNRRVERGAVGGSVRGGMGMDVRGGGMGEIRNERIDVRGTMNDMRVGEMRDMRGDVRIERPDLRNERMDMRSDRRGERRDMRMAPDGRMFMDMRGAVDRGMDMRMVDMRMDMRQEGRATPMRMTPEIFTGNPMESRRRMHTPDVMVNVVDGKNTINPRQVLEGGYAPVRGRPKKKVEEKGAHVPVRGRPRTKPRSPVEKGMFSRSEEMRANPPYYTQPRPYTMQPPMGFEMNGNPMSYGQPIKAPGAFKHMMKMPTPSNFNLQNVQNYSPDGVMSMKKDEKDDDKGFGDDAVDMPDFTG</sequence>
<protein>
    <submittedName>
        <fullName evidence="2">Uncharacterized protein</fullName>
    </submittedName>
</protein>
<feature type="compositionally biased region" description="Basic and acidic residues" evidence="1">
    <location>
        <begin position="431"/>
        <end position="453"/>
    </location>
</feature>
<dbReference type="Proteomes" id="UP000011081">
    <property type="component" value="Unassembled WGS sequence"/>
</dbReference>
<dbReference type="OMA" id="MDMRSAD"/>
<feature type="region of interest" description="Disordered" evidence="1">
    <location>
        <begin position="645"/>
        <end position="684"/>
    </location>
</feature>
<dbReference type="InParanoid" id="L2GS51"/>
<dbReference type="HOGENOM" id="CLU_363767_0_0_1"/>
<evidence type="ECO:0000256" key="1">
    <source>
        <dbReference type="SAM" id="MobiDB-lite"/>
    </source>
</evidence>
<name>L2GS51_VAVCU</name>
<evidence type="ECO:0000313" key="2">
    <source>
        <dbReference type="EMBL" id="ELA46449.2"/>
    </source>
</evidence>